<evidence type="ECO:0000313" key="2">
    <source>
        <dbReference type="EMBL" id="KAK9828005.1"/>
    </source>
</evidence>
<dbReference type="AlphaFoldDB" id="A0AAW1R370"/>
<keyword evidence="3" id="KW-1185">Reference proteome</keyword>
<evidence type="ECO:0000313" key="3">
    <source>
        <dbReference type="Proteomes" id="UP001445335"/>
    </source>
</evidence>
<dbReference type="Gene3D" id="1.10.10.60">
    <property type="entry name" value="Homeodomain-like"/>
    <property type="match status" value="1"/>
</dbReference>
<feature type="region of interest" description="Disordered" evidence="1">
    <location>
        <begin position="440"/>
        <end position="473"/>
    </location>
</feature>
<feature type="region of interest" description="Disordered" evidence="1">
    <location>
        <begin position="219"/>
        <end position="239"/>
    </location>
</feature>
<accession>A0AAW1R370</accession>
<gene>
    <name evidence="2" type="ORF">WJX81_008017</name>
</gene>
<feature type="region of interest" description="Disordered" evidence="1">
    <location>
        <begin position="488"/>
        <end position="512"/>
    </location>
</feature>
<proteinExistence type="predicted"/>
<protein>
    <recommendedName>
        <fullName evidence="4">Myb-like domain-containing protein</fullName>
    </recommendedName>
</protein>
<dbReference type="Proteomes" id="UP001445335">
    <property type="component" value="Unassembled WGS sequence"/>
</dbReference>
<feature type="compositionally biased region" description="Low complexity" evidence="1">
    <location>
        <begin position="53"/>
        <end position="70"/>
    </location>
</feature>
<evidence type="ECO:0008006" key="4">
    <source>
        <dbReference type="Google" id="ProtNLM"/>
    </source>
</evidence>
<sequence length="512" mass="52821">MAEDYSLIFATRHDPVRDGSIFGRRRSSAATPAALATPQATLVRPCAAPAAPLATPAAAGHSPADAATAPSEAHGGGSSARAFRCSEVARQIRANFDSLVRASPLPRAVEQLITPQGTEAAQEDAPDPMPEAVGGGDAAARVKAPEPAPDMAKLEPCDAPMGGGWDDCPGLDAPNEVPSAEAPDGDTGAANDAELGRMRVQPLAYWANQTLMRDPLNGDAFRAPRSAAGNPKPQPRQKLQASYSRCAVCKKAKKGYCGTDRADKRCMNRQGSNPMDGREAHDGWTEGQNAALQAAYLVEEDPAQPGFWARVAGRVPGKSAAECFNRLYDAVPTPAPPPAAARRAAAAAAVPLRPPALTAASGRARRAPAETRKFARAARRQEFAGNLGARGLAGAGGESRMGPAGGITRAPALDRLVQVMRRQERTDKYIDVLLRKRGPPQRWGAGAAAGAPPPSGRAGSAGAGDGNAVAAARAGAAGAAREAAVLAAARGYAESESDEESERDLYFSDGSG</sequence>
<reference evidence="2 3" key="1">
    <citation type="journal article" date="2024" name="Nat. Commun.">
        <title>Phylogenomics reveals the evolutionary origins of lichenization in chlorophyte algae.</title>
        <authorList>
            <person name="Puginier C."/>
            <person name="Libourel C."/>
            <person name="Otte J."/>
            <person name="Skaloud P."/>
            <person name="Haon M."/>
            <person name="Grisel S."/>
            <person name="Petersen M."/>
            <person name="Berrin J.G."/>
            <person name="Delaux P.M."/>
            <person name="Dal Grande F."/>
            <person name="Keller J."/>
        </authorList>
    </citation>
    <scope>NUCLEOTIDE SEQUENCE [LARGE SCALE GENOMIC DNA]</scope>
    <source>
        <strain evidence="2 3">SAG 245.80</strain>
    </source>
</reference>
<dbReference type="EMBL" id="JALJOU010000054">
    <property type="protein sequence ID" value="KAK9828005.1"/>
    <property type="molecule type" value="Genomic_DNA"/>
</dbReference>
<comment type="caution">
    <text evidence="2">The sequence shown here is derived from an EMBL/GenBank/DDBJ whole genome shotgun (WGS) entry which is preliminary data.</text>
</comment>
<evidence type="ECO:0000256" key="1">
    <source>
        <dbReference type="SAM" id="MobiDB-lite"/>
    </source>
</evidence>
<feature type="region of interest" description="Disordered" evidence="1">
    <location>
        <begin position="53"/>
        <end position="79"/>
    </location>
</feature>
<organism evidence="2 3">
    <name type="scientific">Elliptochloris bilobata</name>
    <dbReference type="NCBI Taxonomy" id="381761"/>
    <lineage>
        <taxon>Eukaryota</taxon>
        <taxon>Viridiplantae</taxon>
        <taxon>Chlorophyta</taxon>
        <taxon>core chlorophytes</taxon>
        <taxon>Trebouxiophyceae</taxon>
        <taxon>Trebouxiophyceae incertae sedis</taxon>
        <taxon>Elliptochloris clade</taxon>
        <taxon>Elliptochloris</taxon>
    </lineage>
</organism>
<name>A0AAW1R370_9CHLO</name>
<feature type="compositionally biased region" description="Low complexity" evidence="1">
    <location>
        <begin position="440"/>
        <end position="458"/>
    </location>
</feature>
<feature type="region of interest" description="Disordered" evidence="1">
    <location>
        <begin position="115"/>
        <end position="136"/>
    </location>
</feature>